<comment type="similarity">
    <text evidence="1 13 14">Belongs to the ATPase B chain family.</text>
</comment>
<protein>
    <recommendedName>
        <fullName evidence="13">ATP synthase subunit b</fullName>
    </recommendedName>
    <alternativeName>
        <fullName evidence="13">ATP synthase F(0) sector subunit b</fullName>
    </alternativeName>
    <alternativeName>
        <fullName evidence="13">ATPase subunit I</fullName>
    </alternativeName>
    <alternativeName>
        <fullName evidence="13">F-type ATPase subunit b</fullName>
        <shortName evidence="13">F-ATPase subunit b</shortName>
    </alternativeName>
</protein>
<comment type="subcellular location">
    <subcellularLocation>
        <location evidence="13">Cell membrane</location>
        <topology evidence="13">Single-pass membrane protein</topology>
    </subcellularLocation>
    <subcellularLocation>
        <location evidence="12">Endomembrane system</location>
        <topology evidence="12">Single-pass membrane protein</topology>
    </subcellularLocation>
</comment>
<dbReference type="GO" id="GO:0012505">
    <property type="term" value="C:endomembrane system"/>
    <property type="evidence" value="ECO:0007669"/>
    <property type="project" value="UniProtKB-SubCell"/>
</dbReference>
<keyword evidence="4 13" id="KW-0138">CF(0)</keyword>
<dbReference type="EMBL" id="CP118101">
    <property type="protein sequence ID" value="WDH82289.1"/>
    <property type="molecule type" value="Genomic_DNA"/>
</dbReference>
<comment type="subunit">
    <text evidence="13">F-type ATPases have 2 components, F(1) - the catalytic core - and F(0) - the membrane proton channel. F(1) has five subunits: alpha(3), beta(3), gamma(1), delta(1), epsilon(1). F(0) has three main subunits: a(1), b(2) and c(10-14). The alpha and beta chains form an alternating ring which encloses part of the gamma chain. F(1) is attached to F(0) by a central stalk formed by the gamma and epsilon chains, while a peripheral stalk is formed by the delta and b chains.</text>
</comment>
<dbReference type="Gene3D" id="1.20.5.620">
    <property type="entry name" value="F1F0 ATP synthase subunit B, membrane domain"/>
    <property type="match status" value="1"/>
</dbReference>
<evidence type="ECO:0000256" key="3">
    <source>
        <dbReference type="ARBA" id="ARBA00022475"/>
    </source>
</evidence>
<keyword evidence="3 13" id="KW-1003">Cell membrane</keyword>
<keyword evidence="19" id="KW-1185">Reference proteome</keyword>
<dbReference type="RefSeq" id="WP_205054596.1">
    <property type="nucleotide sequence ID" value="NZ_CP118101.1"/>
</dbReference>
<dbReference type="Pfam" id="PF00430">
    <property type="entry name" value="ATP-synt_B"/>
    <property type="match status" value="1"/>
</dbReference>
<keyword evidence="10 13" id="KW-0066">ATP synthesis</keyword>
<dbReference type="SUPFAM" id="SSF81573">
    <property type="entry name" value="F1F0 ATP synthase subunit B, membrane domain"/>
    <property type="match status" value="1"/>
</dbReference>
<comment type="function">
    <text evidence="13">Component of the F(0) channel, it forms part of the peripheral stalk, linking F(1) to F(0).</text>
</comment>
<evidence type="ECO:0000256" key="14">
    <source>
        <dbReference type="RuleBase" id="RU003848"/>
    </source>
</evidence>
<dbReference type="Proteomes" id="UP001220962">
    <property type="component" value="Chromosome"/>
</dbReference>
<keyword evidence="8 13" id="KW-0406">Ion transport</keyword>
<name>A0AAX3N0V6_9BACL</name>
<dbReference type="Proteomes" id="UP001221519">
    <property type="component" value="Chromosome"/>
</dbReference>
<dbReference type="GO" id="GO:0045259">
    <property type="term" value="C:proton-transporting ATP synthase complex"/>
    <property type="evidence" value="ECO:0007669"/>
    <property type="project" value="UniProtKB-KW"/>
</dbReference>
<dbReference type="EMBL" id="CP118108">
    <property type="protein sequence ID" value="WDI02008.1"/>
    <property type="molecule type" value="Genomic_DNA"/>
</dbReference>
<feature type="coiled-coil region" evidence="15">
    <location>
        <begin position="45"/>
        <end position="116"/>
    </location>
</feature>
<evidence type="ECO:0000256" key="10">
    <source>
        <dbReference type="ARBA" id="ARBA00023310"/>
    </source>
</evidence>
<evidence type="ECO:0000256" key="13">
    <source>
        <dbReference type="HAMAP-Rule" id="MF_01398"/>
    </source>
</evidence>
<evidence type="ECO:0000256" key="9">
    <source>
        <dbReference type="ARBA" id="ARBA00023136"/>
    </source>
</evidence>
<evidence type="ECO:0000256" key="11">
    <source>
        <dbReference type="ARBA" id="ARBA00025198"/>
    </source>
</evidence>
<dbReference type="HAMAP" id="MF_01398">
    <property type="entry name" value="ATP_synth_b_bprime"/>
    <property type="match status" value="1"/>
</dbReference>
<evidence type="ECO:0000256" key="12">
    <source>
        <dbReference type="ARBA" id="ARBA00037847"/>
    </source>
</evidence>
<keyword evidence="5 13" id="KW-0812">Transmembrane</keyword>
<evidence type="ECO:0000256" key="7">
    <source>
        <dbReference type="ARBA" id="ARBA00022989"/>
    </source>
</evidence>
<reference evidence="16 19" key="1">
    <citation type="submission" date="2023-02" db="EMBL/GenBank/DDBJ databases">
        <title>Pathogen: clinical or host-associated sample.</title>
        <authorList>
            <person name="Hergert J."/>
            <person name="Casey R."/>
            <person name="Wagner J."/>
            <person name="Young E.L."/>
            <person name="Oakeson K.F."/>
        </authorList>
    </citation>
    <scope>NUCLEOTIDE SEQUENCE</scope>
    <source>
        <strain evidence="17 19">2022CK-00829</strain>
        <strain evidence="16">2022CK-00830</strain>
    </source>
</reference>
<dbReference type="CDD" id="cd06503">
    <property type="entry name" value="ATP-synt_Fo_b"/>
    <property type="match status" value="1"/>
</dbReference>
<evidence type="ECO:0000313" key="18">
    <source>
        <dbReference type="Proteomes" id="UP001220962"/>
    </source>
</evidence>
<dbReference type="PANTHER" id="PTHR33445:SF1">
    <property type="entry name" value="ATP SYNTHASE SUBUNIT B"/>
    <property type="match status" value="1"/>
</dbReference>
<dbReference type="NCBIfam" id="TIGR01144">
    <property type="entry name" value="ATP_synt_b"/>
    <property type="match status" value="1"/>
</dbReference>
<dbReference type="GO" id="GO:0046933">
    <property type="term" value="F:proton-transporting ATP synthase activity, rotational mechanism"/>
    <property type="evidence" value="ECO:0007669"/>
    <property type="project" value="UniProtKB-UniRule"/>
</dbReference>
<keyword evidence="9 13" id="KW-0472">Membrane</keyword>
<evidence type="ECO:0000256" key="15">
    <source>
        <dbReference type="SAM" id="Coils"/>
    </source>
</evidence>
<dbReference type="GO" id="GO:0005886">
    <property type="term" value="C:plasma membrane"/>
    <property type="evidence" value="ECO:0007669"/>
    <property type="project" value="UniProtKB-SubCell"/>
</dbReference>
<comment type="function">
    <text evidence="11 13">F(1)F(0) ATP synthase produces ATP from ADP in the presence of a proton or sodium gradient. F-type ATPases consist of two structural domains, F(1) containing the extramembraneous catalytic core and F(0) containing the membrane proton channel, linked together by a central stalk and a peripheral stalk. During catalysis, ATP synthesis in the catalytic domain of F(1) is coupled via a rotary mechanism of the central stalk subunits to proton translocation.</text>
</comment>
<feature type="transmembrane region" description="Helical" evidence="13">
    <location>
        <begin position="6"/>
        <end position="27"/>
    </location>
</feature>
<accession>A0AAX3N0V6</accession>
<evidence type="ECO:0000256" key="4">
    <source>
        <dbReference type="ARBA" id="ARBA00022547"/>
    </source>
</evidence>
<evidence type="ECO:0000256" key="1">
    <source>
        <dbReference type="ARBA" id="ARBA00005513"/>
    </source>
</evidence>
<gene>
    <name evidence="13 16" type="primary">atpF</name>
    <name evidence="16" type="ORF">PUW23_23030</name>
    <name evidence="17" type="ORF">PUW25_22875</name>
</gene>
<evidence type="ECO:0000256" key="2">
    <source>
        <dbReference type="ARBA" id="ARBA00022448"/>
    </source>
</evidence>
<keyword evidence="7 13" id="KW-1133">Transmembrane helix</keyword>
<evidence type="ECO:0000313" key="17">
    <source>
        <dbReference type="EMBL" id="WDI02008.1"/>
    </source>
</evidence>
<evidence type="ECO:0000256" key="8">
    <source>
        <dbReference type="ARBA" id="ARBA00023065"/>
    </source>
</evidence>
<proteinExistence type="inferred from homology"/>
<keyword evidence="6 13" id="KW-0375">Hydrogen ion transport</keyword>
<dbReference type="InterPro" id="IPR028987">
    <property type="entry name" value="ATP_synth_B-like_membr_sf"/>
</dbReference>
<evidence type="ECO:0000313" key="19">
    <source>
        <dbReference type="Proteomes" id="UP001221519"/>
    </source>
</evidence>
<sequence>MTILWENIVIAMVAFGILYVLLHKFAFPKLFGVMEQRREMVMQQMEDAKKTREQATAYVEEQKAALQEARNEAQGIIEQSRKTSSTQAEQIIDLAKQEAERLKTDAARDIESEKNKAVAALRSELGTVSVQIASKILDKEVKEDKAQEELVEKYLNEVGGRP</sequence>
<dbReference type="PANTHER" id="PTHR33445">
    <property type="entry name" value="ATP SYNTHASE SUBUNIT B', CHLOROPLASTIC"/>
    <property type="match status" value="1"/>
</dbReference>
<keyword evidence="2 13" id="KW-0813">Transport</keyword>
<dbReference type="InterPro" id="IPR005864">
    <property type="entry name" value="ATP_synth_F0_bsu_bac"/>
</dbReference>
<evidence type="ECO:0000256" key="6">
    <source>
        <dbReference type="ARBA" id="ARBA00022781"/>
    </source>
</evidence>
<evidence type="ECO:0000256" key="5">
    <source>
        <dbReference type="ARBA" id="ARBA00022692"/>
    </source>
</evidence>
<keyword evidence="15" id="KW-0175">Coiled coil</keyword>
<evidence type="ECO:0000313" key="16">
    <source>
        <dbReference type="EMBL" id="WDH82289.1"/>
    </source>
</evidence>
<dbReference type="AlphaFoldDB" id="A0AAX3N0V6"/>
<dbReference type="InterPro" id="IPR002146">
    <property type="entry name" value="ATP_synth_b/b'su_bac/chlpt"/>
</dbReference>
<dbReference type="GO" id="GO:0046961">
    <property type="term" value="F:proton-transporting ATPase activity, rotational mechanism"/>
    <property type="evidence" value="ECO:0007669"/>
    <property type="project" value="TreeGrafter"/>
</dbReference>
<organism evidence="16 18">
    <name type="scientific">Paenibacillus urinalis</name>
    <dbReference type="NCBI Taxonomy" id="521520"/>
    <lineage>
        <taxon>Bacteria</taxon>
        <taxon>Bacillati</taxon>
        <taxon>Bacillota</taxon>
        <taxon>Bacilli</taxon>
        <taxon>Bacillales</taxon>
        <taxon>Paenibacillaceae</taxon>
        <taxon>Paenibacillus</taxon>
    </lineage>
</organism>
<dbReference type="InterPro" id="IPR050059">
    <property type="entry name" value="ATP_synthase_B_chain"/>
</dbReference>